<evidence type="ECO:0008006" key="3">
    <source>
        <dbReference type="Google" id="ProtNLM"/>
    </source>
</evidence>
<keyword evidence="2" id="KW-1185">Reference proteome</keyword>
<reference evidence="1 2" key="1">
    <citation type="journal article" date="2009" name="Environ. Microbiol.">
        <title>Genome sequence of Desulfobacterium autotrophicum HRM2, a marine sulfate reducer oxidizing organic carbon completely to carbon dioxide.</title>
        <authorList>
            <person name="Strittmatter A.W."/>
            <person name="Liesegang H."/>
            <person name="Rabus R."/>
            <person name="Decker I."/>
            <person name="Amann J."/>
            <person name="Andres S."/>
            <person name="Henne A."/>
            <person name="Fricke W.F."/>
            <person name="Martinez-Arias R."/>
            <person name="Bartels D."/>
            <person name="Goesmann A."/>
            <person name="Krause L."/>
            <person name="Puehler A."/>
            <person name="Klenk H.P."/>
            <person name="Richter M."/>
            <person name="Schuler M."/>
            <person name="Gloeckner F.O."/>
            <person name="Meyerdierks A."/>
            <person name="Gottschalk G."/>
            <person name="Amann R."/>
        </authorList>
    </citation>
    <scope>NUCLEOTIDE SEQUENCE [LARGE SCALE GENOMIC DNA]</scope>
    <source>
        <strain evidence="2">ATCC 43914 / DSM 3382 / HRM2</strain>
    </source>
</reference>
<proteinExistence type="predicted"/>
<evidence type="ECO:0000313" key="1">
    <source>
        <dbReference type="EMBL" id="ACN15497.1"/>
    </source>
</evidence>
<dbReference type="HOGENOM" id="CLU_1150390_0_0_7"/>
<gene>
    <name evidence="1" type="ordered locus">HRM2_24020</name>
</gene>
<organism evidence="1 2">
    <name type="scientific">Desulforapulum autotrophicum (strain ATCC 43914 / DSM 3382 / VKM B-1955 / HRM2)</name>
    <name type="common">Desulfobacterium autotrophicum</name>
    <dbReference type="NCBI Taxonomy" id="177437"/>
    <lineage>
        <taxon>Bacteria</taxon>
        <taxon>Pseudomonadati</taxon>
        <taxon>Thermodesulfobacteriota</taxon>
        <taxon>Desulfobacteria</taxon>
        <taxon>Desulfobacterales</taxon>
        <taxon>Desulfobacteraceae</taxon>
        <taxon>Desulforapulum</taxon>
    </lineage>
</organism>
<protein>
    <recommendedName>
        <fullName evidence="3">Outer-membrane lipoprotein LolB</fullName>
    </recommendedName>
</protein>
<sequence length="241" mass="26754">MVFLVSGCAGIMTGKAREEDPRAARLAQEVRTLNQGLETVKGTGIIILVNGSTRQRFKIAWAALVPDKIRLTILETGIPVETIVADGEKVTFISHTGRHQRHTVKAPNPSLKSMVDLPIHIREIISLLSGKLPLEPFDQERLSTTIKPFAAKLLLSRKWRGIIGRVQFDTNDQVVEYEVVGRDGNLVYQVNRSEFKSFGSYLVPGTTLVKDPSGRTMTLQINNFYPDLPVKASVFALTETE</sequence>
<accession>C0QFS9</accession>
<dbReference type="eggNOG" id="ENOG5032T9W">
    <property type="taxonomic scope" value="Bacteria"/>
</dbReference>
<dbReference type="AlphaFoldDB" id="C0QFS9"/>
<dbReference type="Proteomes" id="UP000000442">
    <property type="component" value="Chromosome"/>
</dbReference>
<name>C0QFS9_DESAH</name>
<evidence type="ECO:0000313" key="2">
    <source>
        <dbReference type="Proteomes" id="UP000000442"/>
    </source>
</evidence>
<dbReference type="KEGG" id="dat:HRM2_24020"/>
<dbReference type="EMBL" id="CP001087">
    <property type="protein sequence ID" value="ACN15497.1"/>
    <property type="molecule type" value="Genomic_DNA"/>
</dbReference>
<dbReference type="STRING" id="177437.HRM2_24020"/>